<keyword evidence="3" id="KW-1133">Transmembrane helix</keyword>
<dbReference type="Proteomes" id="UP000817854">
    <property type="component" value="Unassembled WGS sequence"/>
</dbReference>
<dbReference type="Gene3D" id="3.30.910.20">
    <property type="entry name" value="Skp domain"/>
    <property type="match status" value="1"/>
</dbReference>
<organism evidence="4 5">
    <name type="scientific">Flavobacterium jejuense</name>
    <dbReference type="NCBI Taxonomy" id="1544455"/>
    <lineage>
        <taxon>Bacteria</taxon>
        <taxon>Pseudomonadati</taxon>
        <taxon>Bacteroidota</taxon>
        <taxon>Flavobacteriia</taxon>
        <taxon>Flavobacteriales</taxon>
        <taxon>Flavobacteriaceae</taxon>
        <taxon>Flavobacterium</taxon>
    </lineage>
</organism>
<dbReference type="PANTHER" id="PTHR35089">
    <property type="entry name" value="CHAPERONE PROTEIN SKP"/>
    <property type="match status" value="1"/>
</dbReference>
<keyword evidence="5" id="KW-1185">Reference proteome</keyword>
<protein>
    <submittedName>
        <fullName evidence="4">OmpH family outer membrane protein</fullName>
    </submittedName>
</protein>
<evidence type="ECO:0000256" key="1">
    <source>
        <dbReference type="ARBA" id="ARBA00009091"/>
    </source>
</evidence>
<dbReference type="InterPro" id="IPR024930">
    <property type="entry name" value="Skp_dom_sf"/>
</dbReference>
<feature type="transmembrane region" description="Helical" evidence="3">
    <location>
        <begin position="6"/>
        <end position="26"/>
    </location>
</feature>
<sequence>MLKNKWSLLALINSVLIILLTGFILYKFSNSSEKIVYVDNNKLFEEFRMTKEMKKIGEKEFNKKKANLDSLYLEIQREDLSKEIKEIMMKEFVSKRDDFDQFNQSFAIEESEKIWLRIASYSKEFSKENNYKIIVGSNDKRNVLFADESLDVTRKLLEYVNKKYAGL</sequence>
<reference evidence="4" key="1">
    <citation type="submission" date="2019-05" db="EMBL/GenBank/DDBJ databases">
        <authorList>
            <person name="Lianzixin W."/>
        </authorList>
    </citation>
    <scope>NUCLEOTIDE SEQUENCE</scope>
    <source>
        <strain evidence="4">EC11</strain>
    </source>
</reference>
<evidence type="ECO:0000313" key="4">
    <source>
        <dbReference type="EMBL" id="NHN27980.1"/>
    </source>
</evidence>
<keyword evidence="3" id="KW-0812">Transmembrane</keyword>
<evidence type="ECO:0000256" key="2">
    <source>
        <dbReference type="ARBA" id="ARBA00022729"/>
    </source>
</evidence>
<dbReference type="PANTHER" id="PTHR35089:SF1">
    <property type="entry name" value="CHAPERONE PROTEIN SKP"/>
    <property type="match status" value="1"/>
</dbReference>
<reference evidence="4" key="2">
    <citation type="submission" date="2020-02" db="EMBL/GenBank/DDBJ databases">
        <title>Flavobacterium profundi sp. nov., isolated from a deep-sea seamount.</title>
        <authorList>
            <person name="Zhang D.-C."/>
        </authorList>
    </citation>
    <scope>NUCLEOTIDE SEQUENCE</scope>
    <source>
        <strain evidence="4">EC11</strain>
    </source>
</reference>
<evidence type="ECO:0000256" key="3">
    <source>
        <dbReference type="SAM" id="Phobius"/>
    </source>
</evidence>
<keyword evidence="3" id="KW-0472">Membrane</keyword>
<dbReference type="EMBL" id="VEVQ02000020">
    <property type="protein sequence ID" value="NHN27980.1"/>
    <property type="molecule type" value="Genomic_DNA"/>
</dbReference>
<name>A0ABX0IVP5_9FLAO</name>
<dbReference type="SMART" id="SM00935">
    <property type="entry name" value="OmpH"/>
    <property type="match status" value="1"/>
</dbReference>
<keyword evidence="2" id="KW-0732">Signal</keyword>
<accession>A0ABX0IVP5</accession>
<comment type="caution">
    <text evidence="4">The sequence shown here is derived from an EMBL/GenBank/DDBJ whole genome shotgun (WGS) entry which is preliminary data.</text>
</comment>
<dbReference type="RefSeq" id="WP_140964485.1">
    <property type="nucleotide sequence ID" value="NZ_VEVQ02000020.1"/>
</dbReference>
<gene>
    <name evidence="4" type="ORF">FIA58_020060</name>
</gene>
<evidence type="ECO:0000313" key="5">
    <source>
        <dbReference type="Proteomes" id="UP000817854"/>
    </source>
</evidence>
<dbReference type="Pfam" id="PF03938">
    <property type="entry name" value="OmpH"/>
    <property type="match status" value="1"/>
</dbReference>
<dbReference type="InterPro" id="IPR005632">
    <property type="entry name" value="Chaperone_Skp"/>
</dbReference>
<dbReference type="SUPFAM" id="SSF111384">
    <property type="entry name" value="OmpH-like"/>
    <property type="match status" value="1"/>
</dbReference>
<comment type="similarity">
    <text evidence="1">Belongs to the Skp family.</text>
</comment>
<proteinExistence type="inferred from homology"/>